<accession>A0A953SFJ3</accession>
<dbReference type="InterPro" id="IPR012893">
    <property type="entry name" value="HipA-like_C"/>
</dbReference>
<organism evidence="6 7">
    <name type="scientific">Candidatus Nitrobium versatile</name>
    <dbReference type="NCBI Taxonomy" id="2884831"/>
    <lineage>
        <taxon>Bacteria</taxon>
        <taxon>Pseudomonadati</taxon>
        <taxon>Nitrospirota</taxon>
        <taxon>Nitrospiria</taxon>
        <taxon>Nitrospirales</taxon>
        <taxon>Nitrospiraceae</taxon>
        <taxon>Candidatus Nitrobium</taxon>
    </lineage>
</organism>
<dbReference type="GO" id="GO:0004674">
    <property type="term" value="F:protein serine/threonine kinase activity"/>
    <property type="evidence" value="ECO:0007669"/>
    <property type="project" value="TreeGrafter"/>
</dbReference>
<dbReference type="PANTHER" id="PTHR37419:SF1">
    <property type="entry name" value="SERINE_THREONINE-PROTEIN KINASE TOXIN HIPA"/>
    <property type="match status" value="1"/>
</dbReference>
<evidence type="ECO:0000313" key="6">
    <source>
        <dbReference type="EMBL" id="MBZ0158517.1"/>
    </source>
</evidence>
<dbReference type="PANTHER" id="PTHR37419">
    <property type="entry name" value="SERINE/THREONINE-PROTEIN KINASE TOXIN HIPA"/>
    <property type="match status" value="1"/>
</dbReference>
<feature type="domain" description="HipA N-terminal subdomain 1" evidence="5">
    <location>
        <begin position="5"/>
        <end position="102"/>
    </location>
</feature>
<gene>
    <name evidence="6" type="ORF">K8I29_20160</name>
</gene>
<evidence type="ECO:0000259" key="5">
    <source>
        <dbReference type="Pfam" id="PF13657"/>
    </source>
</evidence>
<dbReference type="InterPro" id="IPR017508">
    <property type="entry name" value="HipA_N1"/>
</dbReference>
<dbReference type="EMBL" id="JAIOIV010000158">
    <property type="protein sequence ID" value="MBZ0158517.1"/>
    <property type="molecule type" value="Genomic_DNA"/>
</dbReference>
<keyword evidence="2" id="KW-0808">Transferase</keyword>
<dbReference type="GO" id="GO:0005829">
    <property type="term" value="C:cytosol"/>
    <property type="evidence" value="ECO:0007669"/>
    <property type="project" value="TreeGrafter"/>
</dbReference>
<sequence>MSKHLNVFNNNVLIGTLREESGRLIFRYERLWFESSSAEPLSEYLPLQEGDMSGLNVESFFGNLLPEGAVLQMISKWTHISPDNIFGLLDKFGGDLLGAFSVLPADVSPGDLRYLEVTKEHLREWIETRSKPLTLHAKDARISLSGAQDKTSLLVRDGKLFIPLGDAPSTHILKPRIADRLGVEHSAANETFVMMLGKAVGLGVANIEYRDDLLSVLVERYDREITERGVEKLHQLDFCQLLNIPSSKKYEAEGGPSLRDCFEVVRTHTSEPALQTKRLLKWVIFNAAAGNMDGHAKNLSILIRGGKQELAPFYDLLCTSIYESTSQRLAFKIGGENRPRLLMKRHWDRLAKEVSMKPVFIKKIVLETTEQIETRISGVLGNIMPLSDSKEKAFLERVARKIISNTRTLRNNFAKETTESLQKFV</sequence>
<dbReference type="NCBIfam" id="TIGR03071">
    <property type="entry name" value="couple_hipA"/>
    <property type="match status" value="1"/>
</dbReference>
<evidence type="ECO:0000259" key="4">
    <source>
        <dbReference type="Pfam" id="PF07804"/>
    </source>
</evidence>
<dbReference type="InterPro" id="IPR052028">
    <property type="entry name" value="HipA_Ser/Thr_kinase"/>
</dbReference>
<dbReference type="CDD" id="cd17793">
    <property type="entry name" value="HipA"/>
    <property type="match status" value="1"/>
</dbReference>
<evidence type="ECO:0000313" key="7">
    <source>
        <dbReference type="Proteomes" id="UP000705867"/>
    </source>
</evidence>
<evidence type="ECO:0000256" key="2">
    <source>
        <dbReference type="ARBA" id="ARBA00022679"/>
    </source>
</evidence>
<comment type="caution">
    <text evidence="6">The sequence shown here is derived from an EMBL/GenBank/DDBJ whole genome shotgun (WGS) entry which is preliminary data.</text>
</comment>
<dbReference type="Pfam" id="PF07804">
    <property type="entry name" value="HipA_C"/>
    <property type="match status" value="1"/>
</dbReference>
<proteinExistence type="inferred from homology"/>
<feature type="domain" description="HipA-like C-terminal" evidence="4">
    <location>
        <begin position="142"/>
        <end position="374"/>
    </location>
</feature>
<protein>
    <submittedName>
        <fullName evidence="6">Type II toxin-antitoxin system HipA family toxin</fullName>
    </submittedName>
</protein>
<comment type="similarity">
    <text evidence="1">Belongs to the HipA Ser/Thr kinase family.</text>
</comment>
<dbReference type="Pfam" id="PF13657">
    <property type="entry name" value="Couple_hipA"/>
    <property type="match status" value="1"/>
</dbReference>
<dbReference type="Proteomes" id="UP000705867">
    <property type="component" value="Unassembled WGS sequence"/>
</dbReference>
<reference evidence="6" key="1">
    <citation type="journal article" date="2021" name="bioRxiv">
        <title>Unraveling nitrogen, sulfur and carbon metabolic pathways and microbial community transcriptional responses to substrate deprivation and toxicity stresses in a bioreactor mimicking anoxic brackish coastal sediment conditions.</title>
        <authorList>
            <person name="Martins P.D."/>
            <person name="Echeveste M.J."/>
            <person name="Arshad A."/>
            <person name="Kurth J."/>
            <person name="Ouboter H."/>
            <person name="Jetten M.S.M."/>
            <person name="Welte C.U."/>
        </authorList>
    </citation>
    <scope>NUCLEOTIDE SEQUENCE</scope>
    <source>
        <strain evidence="6">MAG_39</strain>
    </source>
</reference>
<dbReference type="AlphaFoldDB" id="A0A953SFJ3"/>
<evidence type="ECO:0000256" key="3">
    <source>
        <dbReference type="ARBA" id="ARBA00022777"/>
    </source>
</evidence>
<dbReference type="Gene3D" id="1.10.1070.20">
    <property type="match status" value="1"/>
</dbReference>
<keyword evidence="3" id="KW-0418">Kinase</keyword>
<evidence type="ECO:0000256" key="1">
    <source>
        <dbReference type="ARBA" id="ARBA00010164"/>
    </source>
</evidence>
<name>A0A953SFJ3_9BACT</name>
<reference evidence="6" key="2">
    <citation type="submission" date="2021-08" db="EMBL/GenBank/DDBJ databases">
        <authorList>
            <person name="Dalcin Martins P."/>
        </authorList>
    </citation>
    <scope>NUCLEOTIDE SEQUENCE</scope>
    <source>
        <strain evidence="6">MAG_39</strain>
    </source>
</reference>